<evidence type="ECO:0000256" key="7">
    <source>
        <dbReference type="RuleBase" id="RU363032"/>
    </source>
</evidence>
<sequence>MSHTGSGREIGQSRWHVLWINGGLAVLAVVSLAPLAWMLSVSFMPSGQASQFPPPLLPAQTTLDNYRALFARTGMGGNFLNSLLVSVAITLGSLLFNTLAGYAFAKLRFAGRERIFRLLLAALVIPAQVAMLPLFLLMKQLGLVNTFAGVVIPALASVFGIFLVRQYARSIPDELLEAARIDGASEARIFFQIVLPMLKPVLVTLAIFTFMGTWNDFMWPLIVLTDQEHYTLPVALASLSREHIMDVEMMMAGAVVTVLPVLLLFLLLQRYYIQGLLLGSVKG</sequence>
<dbReference type="SUPFAM" id="SSF161098">
    <property type="entry name" value="MetI-like"/>
    <property type="match status" value="1"/>
</dbReference>
<dbReference type="PANTHER" id="PTHR43744">
    <property type="entry name" value="ABC TRANSPORTER PERMEASE PROTEIN MG189-RELATED-RELATED"/>
    <property type="match status" value="1"/>
</dbReference>
<evidence type="ECO:0000256" key="5">
    <source>
        <dbReference type="ARBA" id="ARBA00022989"/>
    </source>
</evidence>
<feature type="transmembrane region" description="Helical" evidence="7">
    <location>
        <begin position="249"/>
        <end position="268"/>
    </location>
</feature>
<feature type="transmembrane region" description="Helical" evidence="7">
    <location>
        <begin position="18"/>
        <end position="39"/>
    </location>
</feature>
<reference evidence="9 10" key="1">
    <citation type="submission" date="2015-10" db="EMBL/GenBank/DDBJ databases">
        <title>Genome sequencing and analysis of members of genus Stenotrophomonas.</title>
        <authorList>
            <person name="Patil P.P."/>
            <person name="Midha S."/>
            <person name="Patil P.B."/>
        </authorList>
    </citation>
    <scope>NUCLEOTIDE SEQUENCE [LARGE SCALE GENOMIC DNA]</scope>
    <source>
        <strain evidence="9 10">JCM 9942</strain>
    </source>
</reference>
<dbReference type="Proteomes" id="UP000050836">
    <property type="component" value="Unassembled WGS sequence"/>
</dbReference>
<dbReference type="GO" id="GO:0055085">
    <property type="term" value="P:transmembrane transport"/>
    <property type="evidence" value="ECO:0007669"/>
    <property type="project" value="InterPro"/>
</dbReference>
<feature type="transmembrane region" description="Helical" evidence="7">
    <location>
        <begin position="116"/>
        <end position="137"/>
    </location>
</feature>
<dbReference type="PROSITE" id="PS50928">
    <property type="entry name" value="ABC_TM1"/>
    <property type="match status" value="1"/>
</dbReference>
<evidence type="ECO:0000256" key="1">
    <source>
        <dbReference type="ARBA" id="ARBA00004651"/>
    </source>
</evidence>
<proteinExistence type="inferred from homology"/>
<feature type="transmembrane region" description="Helical" evidence="7">
    <location>
        <begin position="83"/>
        <end position="104"/>
    </location>
</feature>
<dbReference type="Pfam" id="PF00528">
    <property type="entry name" value="BPD_transp_1"/>
    <property type="match status" value="1"/>
</dbReference>
<dbReference type="EMBL" id="LLXS01000017">
    <property type="protein sequence ID" value="KRG42742.1"/>
    <property type="molecule type" value="Genomic_DNA"/>
</dbReference>
<dbReference type="RefSeq" id="WP_054657622.1">
    <property type="nucleotide sequence ID" value="NZ_BAZI01000029.1"/>
</dbReference>
<feature type="transmembrane region" description="Helical" evidence="7">
    <location>
        <begin position="189"/>
        <end position="211"/>
    </location>
</feature>
<gene>
    <name evidence="9" type="ORF">ARC78_08610</name>
</gene>
<organism evidence="9 10">
    <name type="scientific">Stenotrophomonas pictorum JCM 9942</name>
    <dbReference type="NCBI Taxonomy" id="1236960"/>
    <lineage>
        <taxon>Bacteria</taxon>
        <taxon>Pseudomonadati</taxon>
        <taxon>Pseudomonadota</taxon>
        <taxon>Gammaproteobacteria</taxon>
        <taxon>Lysobacterales</taxon>
        <taxon>Lysobacteraceae</taxon>
        <taxon>Stenotrophomonas</taxon>
    </lineage>
</organism>
<keyword evidence="10" id="KW-1185">Reference proteome</keyword>
<dbReference type="Gene3D" id="1.10.3720.10">
    <property type="entry name" value="MetI-like"/>
    <property type="match status" value="1"/>
</dbReference>
<dbReference type="PANTHER" id="PTHR43744:SF12">
    <property type="entry name" value="ABC TRANSPORTER PERMEASE PROTEIN MG189-RELATED"/>
    <property type="match status" value="1"/>
</dbReference>
<evidence type="ECO:0000256" key="2">
    <source>
        <dbReference type="ARBA" id="ARBA00022448"/>
    </source>
</evidence>
<feature type="domain" description="ABC transmembrane type-1" evidence="8">
    <location>
        <begin position="79"/>
        <end position="268"/>
    </location>
</feature>
<dbReference type="InterPro" id="IPR035906">
    <property type="entry name" value="MetI-like_sf"/>
</dbReference>
<dbReference type="GO" id="GO:0005886">
    <property type="term" value="C:plasma membrane"/>
    <property type="evidence" value="ECO:0007669"/>
    <property type="project" value="UniProtKB-SubCell"/>
</dbReference>
<evidence type="ECO:0000256" key="4">
    <source>
        <dbReference type="ARBA" id="ARBA00022692"/>
    </source>
</evidence>
<evidence type="ECO:0000259" key="8">
    <source>
        <dbReference type="PROSITE" id="PS50928"/>
    </source>
</evidence>
<keyword evidence="6 7" id="KW-0472">Membrane</keyword>
<dbReference type="OrthoDB" id="369039at2"/>
<dbReference type="CDD" id="cd06261">
    <property type="entry name" value="TM_PBP2"/>
    <property type="match status" value="1"/>
</dbReference>
<dbReference type="AlphaFoldDB" id="A0A0R0ACX8"/>
<protein>
    <submittedName>
        <fullName evidence="9">Sugar ABC transporter permease</fullName>
    </submittedName>
</protein>
<comment type="similarity">
    <text evidence="7">Belongs to the binding-protein-dependent transport system permease family.</text>
</comment>
<evidence type="ECO:0000256" key="6">
    <source>
        <dbReference type="ARBA" id="ARBA00023136"/>
    </source>
</evidence>
<comment type="subcellular location">
    <subcellularLocation>
        <location evidence="1 7">Cell membrane</location>
        <topology evidence="1 7">Multi-pass membrane protein</topology>
    </subcellularLocation>
</comment>
<keyword evidence="3" id="KW-1003">Cell membrane</keyword>
<keyword evidence="4 7" id="KW-0812">Transmembrane</keyword>
<evidence type="ECO:0000313" key="10">
    <source>
        <dbReference type="Proteomes" id="UP000050836"/>
    </source>
</evidence>
<accession>A0A0R0ACX8</accession>
<feature type="transmembrane region" description="Helical" evidence="7">
    <location>
        <begin position="143"/>
        <end position="168"/>
    </location>
</feature>
<evidence type="ECO:0000313" key="9">
    <source>
        <dbReference type="EMBL" id="KRG42742.1"/>
    </source>
</evidence>
<name>A0A0R0ACX8_9GAMM</name>
<comment type="caution">
    <text evidence="9">The sequence shown here is derived from an EMBL/GenBank/DDBJ whole genome shotgun (WGS) entry which is preliminary data.</text>
</comment>
<dbReference type="InterPro" id="IPR000515">
    <property type="entry name" value="MetI-like"/>
</dbReference>
<keyword evidence="5 7" id="KW-1133">Transmembrane helix</keyword>
<evidence type="ECO:0000256" key="3">
    <source>
        <dbReference type="ARBA" id="ARBA00022475"/>
    </source>
</evidence>
<keyword evidence="2 7" id="KW-0813">Transport</keyword>